<evidence type="ECO:0000313" key="1">
    <source>
        <dbReference type="EMBL" id="SIS73403.1"/>
    </source>
</evidence>
<sequence length="198" mass="21829">MPGRPHRGAVTVDKYADLPLSVFADEMAERKIPSPAAGSSLAAALMMAISLLELTVSEQAEKQEGMDGRDPSDDLKRLRCWREEGKALVDGDIQAVEEMVRRGSAVGGERLLAPVCRLHELAGEILEWVPDYLAVSGTKVSDTLIAALHLRTVWIGSWHIAGFNAKSFGWDFPLLSDWETELKRTDAILRQVYASVRD</sequence>
<evidence type="ECO:0000313" key="2">
    <source>
        <dbReference type="Proteomes" id="UP000186795"/>
    </source>
</evidence>
<dbReference type="EMBL" id="FTOD01000004">
    <property type="protein sequence ID" value="SIS73403.1"/>
    <property type="molecule type" value="Genomic_DNA"/>
</dbReference>
<protein>
    <recommendedName>
        <fullName evidence="3">Formiminotetrahydrofolate cyclodeaminase</fullName>
    </recommendedName>
</protein>
<name>A0A1N7LHX3_9BACL</name>
<dbReference type="GO" id="GO:0003824">
    <property type="term" value="F:catalytic activity"/>
    <property type="evidence" value="ECO:0007669"/>
    <property type="project" value="InterPro"/>
</dbReference>
<keyword evidence="2" id="KW-1185">Reference proteome</keyword>
<gene>
    <name evidence="1" type="ORF">SAMN05421790_104181</name>
</gene>
<dbReference type="AlphaFoldDB" id="A0A1N7LHX3"/>
<dbReference type="Proteomes" id="UP000186795">
    <property type="component" value="Unassembled WGS sequence"/>
</dbReference>
<dbReference type="Gene3D" id="1.20.120.680">
    <property type="entry name" value="Formiminotetrahydrofolate cyclodeaminase monomer, up-and-down helical bundle"/>
    <property type="match status" value="1"/>
</dbReference>
<evidence type="ECO:0008006" key="3">
    <source>
        <dbReference type="Google" id="ProtNLM"/>
    </source>
</evidence>
<accession>A0A1N7LHX3</accession>
<reference evidence="2" key="1">
    <citation type="submission" date="2017-01" db="EMBL/GenBank/DDBJ databases">
        <authorList>
            <person name="Varghese N."/>
            <person name="Submissions S."/>
        </authorList>
    </citation>
    <scope>NUCLEOTIDE SEQUENCE [LARGE SCALE GENOMIC DNA]</scope>
    <source>
        <strain evidence="2">DSM 45196</strain>
    </source>
</reference>
<dbReference type="InterPro" id="IPR036178">
    <property type="entry name" value="Formintransfe-cycloase-like_sf"/>
</dbReference>
<organism evidence="1 2">
    <name type="scientific">Kroppenstedtia eburnea</name>
    <dbReference type="NCBI Taxonomy" id="714067"/>
    <lineage>
        <taxon>Bacteria</taxon>
        <taxon>Bacillati</taxon>
        <taxon>Bacillota</taxon>
        <taxon>Bacilli</taxon>
        <taxon>Bacillales</taxon>
        <taxon>Thermoactinomycetaceae</taxon>
        <taxon>Kroppenstedtia</taxon>
    </lineage>
</organism>
<proteinExistence type="predicted"/>